<sequence>MKRLFSYLKRREKRSDSNLSLLLHENPDLLAEPDQQLKQLIPRQSDVSLAQILSRYERQMKINEKRIKEADLMDTLEKDALVQKRRNSRLQRSRDLRMMQSELMAKLE</sequence>
<organism evidence="1 2">
    <name type="scientific">Schistosoma mattheei</name>
    <dbReference type="NCBI Taxonomy" id="31246"/>
    <lineage>
        <taxon>Eukaryota</taxon>
        <taxon>Metazoa</taxon>
        <taxon>Spiralia</taxon>
        <taxon>Lophotrochozoa</taxon>
        <taxon>Platyhelminthes</taxon>
        <taxon>Trematoda</taxon>
        <taxon>Digenea</taxon>
        <taxon>Strigeidida</taxon>
        <taxon>Schistosomatoidea</taxon>
        <taxon>Schistosomatidae</taxon>
        <taxon>Schistosoma</taxon>
    </lineage>
</organism>
<evidence type="ECO:0000313" key="2">
    <source>
        <dbReference type="Proteomes" id="UP000269396"/>
    </source>
</evidence>
<name>A0A183PR74_9TREM</name>
<reference evidence="1 2" key="1">
    <citation type="submission" date="2018-11" db="EMBL/GenBank/DDBJ databases">
        <authorList>
            <consortium name="Pathogen Informatics"/>
        </authorList>
    </citation>
    <scope>NUCLEOTIDE SEQUENCE [LARGE SCALE GENOMIC DNA]</scope>
    <source>
        <strain>Denwood</strain>
        <strain evidence="2">Zambia</strain>
    </source>
</reference>
<evidence type="ECO:0000313" key="1">
    <source>
        <dbReference type="EMBL" id="VDP72540.1"/>
    </source>
</evidence>
<dbReference type="AlphaFoldDB" id="A0A183PR74"/>
<proteinExistence type="predicted"/>
<accession>A0A183PR74</accession>
<protein>
    <submittedName>
        <fullName evidence="1">Uncharacterized protein</fullName>
    </submittedName>
</protein>
<keyword evidence="2" id="KW-1185">Reference proteome</keyword>
<dbReference type="EMBL" id="UZAL01037805">
    <property type="protein sequence ID" value="VDP72540.1"/>
    <property type="molecule type" value="Genomic_DNA"/>
</dbReference>
<dbReference type="Proteomes" id="UP000269396">
    <property type="component" value="Unassembled WGS sequence"/>
</dbReference>
<gene>
    <name evidence="1" type="ORF">SMTD_LOCUS16860</name>
</gene>